<dbReference type="PANTHER" id="PTHR10907:SF47">
    <property type="entry name" value="REGUCALCIN"/>
    <property type="match status" value="1"/>
</dbReference>
<comment type="cofactor">
    <cofactor evidence="3">
        <name>Zn(2+)</name>
        <dbReference type="ChEBI" id="CHEBI:29105"/>
    </cofactor>
    <text evidence="3">Binds 1 divalent metal cation per subunit.</text>
</comment>
<evidence type="ECO:0000256" key="1">
    <source>
        <dbReference type="ARBA" id="ARBA00008853"/>
    </source>
</evidence>
<reference evidence="6" key="2">
    <citation type="submission" date="2023-03" db="EMBL/GenBank/DDBJ databases">
        <title>Parabacteroides distasonis, a bacteria resistant against UC.</title>
        <authorList>
            <person name="Dai W."/>
        </authorList>
    </citation>
    <scope>NUCLEOTIDE SEQUENCE</scope>
    <source>
        <strain evidence="6">F1-28</strain>
    </source>
</reference>
<name>A0AAP2QAF2_PARDI</name>
<evidence type="ECO:0000313" key="7">
    <source>
        <dbReference type="Proteomes" id="UP001198806"/>
    </source>
</evidence>
<gene>
    <name evidence="5" type="ORF">LI194_19125</name>
    <name evidence="6" type="ORF">P2T59_19360</name>
</gene>
<protein>
    <submittedName>
        <fullName evidence="5">SMP-30/gluconolactonase/LRE family protein</fullName>
    </submittedName>
</protein>
<keyword evidence="3" id="KW-0479">Metal-binding</keyword>
<feature type="binding site" evidence="3">
    <location>
        <position position="196"/>
    </location>
    <ligand>
        <name>a divalent metal cation</name>
        <dbReference type="ChEBI" id="CHEBI:60240"/>
    </ligand>
</feature>
<feature type="binding site" evidence="3">
    <location>
        <position position="100"/>
    </location>
    <ligand>
        <name>substrate</name>
    </ligand>
</feature>
<feature type="domain" description="SMP-30/Gluconolactonase/LRE-like region" evidence="4">
    <location>
        <begin position="14"/>
        <end position="253"/>
    </location>
</feature>
<keyword evidence="3" id="KW-0862">Zinc</keyword>
<dbReference type="Gene3D" id="2.120.10.30">
    <property type="entry name" value="TolB, C-terminal domain"/>
    <property type="match status" value="1"/>
</dbReference>
<feature type="binding site" evidence="3">
    <location>
        <position position="98"/>
    </location>
    <ligand>
        <name>substrate</name>
    </ligand>
</feature>
<dbReference type="Proteomes" id="UP001198806">
    <property type="component" value="Unassembled WGS sequence"/>
</dbReference>
<dbReference type="InterPro" id="IPR005511">
    <property type="entry name" value="SMP-30"/>
</dbReference>
<evidence type="ECO:0000256" key="2">
    <source>
        <dbReference type="PIRSR" id="PIRSR605511-1"/>
    </source>
</evidence>
<dbReference type="InterPro" id="IPR013658">
    <property type="entry name" value="SGL"/>
</dbReference>
<dbReference type="GO" id="GO:0019853">
    <property type="term" value="P:L-ascorbic acid biosynthetic process"/>
    <property type="evidence" value="ECO:0007669"/>
    <property type="project" value="TreeGrafter"/>
</dbReference>
<dbReference type="SUPFAM" id="SSF63829">
    <property type="entry name" value="Calcium-dependent phosphotriesterase"/>
    <property type="match status" value="1"/>
</dbReference>
<dbReference type="EMBL" id="CP120353">
    <property type="protein sequence ID" value="WET63838.1"/>
    <property type="molecule type" value="Genomic_DNA"/>
</dbReference>
<dbReference type="Pfam" id="PF08450">
    <property type="entry name" value="SGL"/>
    <property type="match status" value="1"/>
</dbReference>
<feature type="binding site" evidence="3">
    <location>
        <position position="146"/>
    </location>
    <ligand>
        <name>a divalent metal cation</name>
        <dbReference type="ChEBI" id="CHEBI:60240"/>
    </ligand>
</feature>
<feature type="binding site" evidence="3">
    <location>
        <position position="15"/>
    </location>
    <ligand>
        <name>a divalent metal cation</name>
        <dbReference type="ChEBI" id="CHEBI:60240"/>
    </ligand>
</feature>
<evidence type="ECO:0000256" key="3">
    <source>
        <dbReference type="PIRSR" id="PIRSR605511-2"/>
    </source>
</evidence>
<dbReference type="EMBL" id="JAJCNI010000031">
    <property type="protein sequence ID" value="MCB6519897.1"/>
    <property type="molecule type" value="Genomic_DNA"/>
</dbReference>
<feature type="active site" description="Proton donor/acceptor" evidence="2">
    <location>
        <position position="196"/>
    </location>
</feature>
<evidence type="ECO:0000313" key="5">
    <source>
        <dbReference type="EMBL" id="MCB6519897.1"/>
    </source>
</evidence>
<dbReference type="PRINTS" id="PR01790">
    <property type="entry name" value="SMP30FAMILY"/>
</dbReference>
<sequence length="290" mass="32215">MKATLLYECKDSIGEAATWLNDLGLFLWVDINGGLLHTYSPDGDAYAAVRLPARVSTIVPMTDGRLLLSLQGRLIAYDLRTGEQEVLRELFPTDGMMRPNDGKASPEGRLWLGMMHLSDHSETGALYRVDPDLSIHKMLDKQCIPNGIVWSEDGSRMYYVDSGRHVVESYRYDMRSGELSYEKPALEIPEDMGVPDGMTIDADGNLWIAHWGGFGVCVWNPLSGELLDKVEVPVPNVASCTFGRDGLLYITTAMDGLSMREREAYPLSGSLFVASTGMSPGKNHYPFRRI</sequence>
<proteinExistence type="inferred from homology"/>
<evidence type="ECO:0000259" key="4">
    <source>
        <dbReference type="Pfam" id="PF08450"/>
    </source>
</evidence>
<dbReference type="RefSeq" id="WP_122143868.1">
    <property type="nucleotide sequence ID" value="NZ_CP120353.1"/>
</dbReference>
<dbReference type="AlphaFoldDB" id="A0AAP2QAF2"/>
<organism evidence="5 7">
    <name type="scientific">Parabacteroides distasonis</name>
    <dbReference type="NCBI Taxonomy" id="823"/>
    <lineage>
        <taxon>Bacteria</taxon>
        <taxon>Pseudomonadati</taxon>
        <taxon>Bacteroidota</taxon>
        <taxon>Bacteroidia</taxon>
        <taxon>Bacteroidales</taxon>
        <taxon>Tannerellaceae</taxon>
        <taxon>Parabacteroides</taxon>
    </lineage>
</organism>
<dbReference type="GO" id="GO:0004341">
    <property type="term" value="F:gluconolactonase activity"/>
    <property type="evidence" value="ECO:0007669"/>
    <property type="project" value="TreeGrafter"/>
</dbReference>
<dbReference type="Proteomes" id="UP001221009">
    <property type="component" value="Chromosome"/>
</dbReference>
<dbReference type="InterPro" id="IPR011042">
    <property type="entry name" value="6-blade_b-propeller_TolB-like"/>
</dbReference>
<reference evidence="5" key="1">
    <citation type="submission" date="2021-10" db="EMBL/GenBank/DDBJ databases">
        <title>Collection of gut derived symbiotic bacterial strains cultured from healthy donors.</title>
        <authorList>
            <person name="Lin H."/>
            <person name="Littmann E."/>
            <person name="Kohout C."/>
            <person name="Pamer E.G."/>
        </authorList>
    </citation>
    <scope>NUCLEOTIDE SEQUENCE</scope>
    <source>
        <strain evidence="5">DFI.2.94</strain>
    </source>
</reference>
<evidence type="ECO:0000313" key="6">
    <source>
        <dbReference type="EMBL" id="WET63838.1"/>
    </source>
</evidence>
<comment type="similarity">
    <text evidence="1">Belongs to the SMP-30/CGR1 family.</text>
</comment>
<accession>A0AAP2QAF2</accession>
<dbReference type="PANTHER" id="PTHR10907">
    <property type="entry name" value="REGUCALCIN"/>
    <property type="match status" value="1"/>
</dbReference>
<dbReference type="GO" id="GO:0005509">
    <property type="term" value="F:calcium ion binding"/>
    <property type="evidence" value="ECO:0007669"/>
    <property type="project" value="TreeGrafter"/>
</dbReference>